<dbReference type="AlphaFoldDB" id="A0A8J3QNQ5"/>
<feature type="signal peptide" evidence="1">
    <location>
        <begin position="1"/>
        <end position="20"/>
    </location>
</feature>
<dbReference type="SUPFAM" id="SSF52266">
    <property type="entry name" value="SGNH hydrolase"/>
    <property type="match status" value="1"/>
</dbReference>
<comment type="caution">
    <text evidence="3">The sequence shown here is derived from an EMBL/GenBank/DDBJ whole genome shotgun (WGS) entry which is preliminary data.</text>
</comment>
<dbReference type="InterPro" id="IPR036514">
    <property type="entry name" value="SGNH_hydro_sf"/>
</dbReference>
<dbReference type="Pfam" id="PF13472">
    <property type="entry name" value="Lipase_GDSL_2"/>
    <property type="match status" value="1"/>
</dbReference>
<sequence>MIARRWWAVAFALLAATALACKGQEGAGGTSPEPDPTRTRVVAGLPSSMAAIGDSITAGYGSCFTLTNCPRNSWATGDGSLVDSHYRRILDGNPAIKGHAKNFAASGATAAGLASQATKAAATHPAYLTVMIGANDACRSTMTATSTFASQIDTALRAVKTASPQTRILMVSIPNVYRVWEVGHTSRLARSVWSLGVCPSLLANPTSTAAADVARRQAFRERIDAYDGLLAKACTRYGHLCRWDGGAVHDATFNLSQLSALDFFHPNADGQNEIAEVTFPSSFTW</sequence>
<evidence type="ECO:0000256" key="1">
    <source>
        <dbReference type="SAM" id="SignalP"/>
    </source>
</evidence>
<evidence type="ECO:0000259" key="2">
    <source>
        <dbReference type="Pfam" id="PF13472"/>
    </source>
</evidence>
<dbReference type="PROSITE" id="PS51257">
    <property type="entry name" value="PROKAR_LIPOPROTEIN"/>
    <property type="match status" value="1"/>
</dbReference>
<dbReference type="InterPro" id="IPR013830">
    <property type="entry name" value="SGNH_hydro"/>
</dbReference>
<dbReference type="EMBL" id="BONZ01000015">
    <property type="protein sequence ID" value="GIH13489.1"/>
    <property type="molecule type" value="Genomic_DNA"/>
</dbReference>
<keyword evidence="4" id="KW-1185">Reference proteome</keyword>
<dbReference type="RefSeq" id="WP_308442640.1">
    <property type="nucleotide sequence ID" value="NZ_BONZ01000015.1"/>
</dbReference>
<accession>A0A8J3QNQ5</accession>
<reference evidence="3" key="1">
    <citation type="submission" date="2021-01" db="EMBL/GenBank/DDBJ databases">
        <title>Whole genome shotgun sequence of Rugosimonospora africana NBRC 104875.</title>
        <authorList>
            <person name="Komaki H."/>
            <person name="Tamura T."/>
        </authorList>
    </citation>
    <scope>NUCLEOTIDE SEQUENCE</scope>
    <source>
        <strain evidence="3">NBRC 104875</strain>
    </source>
</reference>
<evidence type="ECO:0000313" key="4">
    <source>
        <dbReference type="Proteomes" id="UP000642748"/>
    </source>
</evidence>
<feature type="domain" description="SGNH hydrolase-type esterase" evidence="2">
    <location>
        <begin position="51"/>
        <end position="271"/>
    </location>
</feature>
<organism evidence="3 4">
    <name type="scientific">Rugosimonospora africana</name>
    <dbReference type="NCBI Taxonomy" id="556532"/>
    <lineage>
        <taxon>Bacteria</taxon>
        <taxon>Bacillati</taxon>
        <taxon>Actinomycetota</taxon>
        <taxon>Actinomycetes</taxon>
        <taxon>Micromonosporales</taxon>
        <taxon>Micromonosporaceae</taxon>
        <taxon>Rugosimonospora</taxon>
    </lineage>
</organism>
<keyword evidence="1" id="KW-0732">Signal</keyword>
<dbReference type="Gene3D" id="3.40.50.1110">
    <property type="entry name" value="SGNH hydrolase"/>
    <property type="match status" value="1"/>
</dbReference>
<keyword evidence="3" id="KW-0449">Lipoprotein</keyword>
<feature type="chain" id="PRO_5039622878" evidence="1">
    <location>
        <begin position="21"/>
        <end position="285"/>
    </location>
</feature>
<proteinExistence type="predicted"/>
<protein>
    <submittedName>
        <fullName evidence="3">Lipoprotein</fullName>
    </submittedName>
</protein>
<evidence type="ECO:0000313" key="3">
    <source>
        <dbReference type="EMBL" id="GIH13489.1"/>
    </source>
</evidence>
<gene>
    <name evidence="3" type="ORF">Raf01_16610</name>
</gene>
<dbReference type="Proteomes" id="UP000642748">
    <property type="component" value="Unassembled WGS sequence"/>
</dbReference>
<name>A0A8J3QNQ5_9ACTN</name>